<comment type="function">
    <text evidence="1">This protein catalyzes the committed step to the synthesis of the acidic phospholipids.</text>
</comment>
<feature type="transmembrane region" description="Helical" evidence="18">
    <location>
        <begin position="103"/>
        <end position="120"/>
    </location>
</feature>
<evidence type="ECO:0000256" key="6">
    <source>
        <dbReference type="ARBA" id="ARBA00014944"/>
    </source>
</evidence>
<dbReference type="InterPro" id="IPR004570">
    <property type="entry name" value="Phosphatidylglycerol_P_synth"/>
</dbReference>
<proteinExistence type="inferred from homology"/>
<dbReference type="PANTHER" id="PTHR14269">
    <property type="entry name" value="CDP-DIACYLGLYCEROL--GLYCEROL-3-PHOSPHATE 3-PHOSPHATIDYLTRANSFERASE-RELATED"/>
    <property type="match status" value="1"/>
</dbReference>
<dbReference type="NCBIfam" id="TIGR00560">
    <property type="entry name" value="pgsA"/>
    <property type="match status" value="1"/>
</dbReference>
<evidence type="ECO:0000256" key="2">
    <source>
        <dbReference type="ARBA" id="ARBA00004141"/>
    </source>
</evidence>
<dbReference type="PROSITE" id="PS00379">
    <property type="entry name" value="CDP_ALCOHOL_P_TRANSF"/>
    <property type="match status" value="1"/>
</dbReference>
<accession>A0A923J1L9</accession>
<evidence type="ECO:0000256" key="13">
    <source>
        <dbReference type="ARBA" id="ARBA00023209"/>
    </source>
</evidence>
<evidence type="ECO:0000256" key="5">
    <source>
        <dbReference type="ARBA" id="ARBA00013170"/>
    </source>
</evidence>
<dbReference type="EC" id="2.7.8.5" evidence="5 16"/>
<dbReference type="EMBL" id="JAAZWO010000019">
    <property type="protein sequence ID" value="MBC2398934.1"/>
    <property type="molecule type" value="Genomic_DNA"/>
</dbReference>
<comment type="catalytic activity">
    <reaction evidence="15">
        <text>a CDP-1,2-diacyl-sn-glycerol + sn-glycerol 3-phosphate = a 1,2-diacyl-sn-glycero-3-phospho-(1'-sn-glycero-3'-phosphate) + CMP + H(+)</text>
        <dbReference type="Rhea" id="RHEA:12593"/>
        <dbReference type="ChEBI" id="CHEBI:15378"/>
        <dbReference type="ChEBI" id="CHEBI:57597"/>
        <dbReference type="ChEBI" id="CHEBI:58332"/>
        <dbReference type="ChEBI" id="CHEBI:60110"/>
        <dbReference type="ChEBI" id="CHEBI:60377"/>
        <dbReference type="EC" id="2.7.8.5"/>
    </reaction>
</comment>
<comment type="caution">
    <text evidence="19">The sequence shown here is derived from an EMBL/GenBank/DDBJ whole genome shotgun (WGS) entry which is preliminary data.</text>
</comment>
<evidence type="ECO:0000256" key="11">
    <source>
        <dbReference type="ARBA" id="ARBA00023098"/>
    </source>
</evidence>
<evidence type="ECO:0000256" key="1">
    <source>
        <dbReference type="ARBA" id="ARBA00003973"/>
    </source>
</evidence>
<dbReference type="Gene3D" id="1.20.120.1760">
    <property type="match status" value="1"/>
</dbReference>
<name>A0A923J1L9_CLOTT</name>
<keyword evidence="9 18" id="KW-0812">Transmembrane</keyword>
<dbReference type="Pfam" id="PF01066">
    <property type="entry name" value="CDP-OH_P_transf"/>
    <property type="match status" value="1"/>
</dbReference>
<evidence type="ECO:0000256" key="15">
    <source>
        <dbReference type="ARBA" id="ARBA00048586"/>
    </source>
</evidence>
<evidence type="ECO:0000256" key="18">
    <source>
        <dbReference type="SAM" id="Phobius"/>
    </source>
</evidence>
<evidence type="ECO:0000256" key="4">
    <source>
        <dbReference type="ARBA" id="ARBA00010441"/>
    </source>
</evidence>
<feature type="transmembrane region" description="Helical" evidence="18">
    <location>
        <begin position="127"/>
        <end position="145"/>
    </location>
</feature>
<reference evidence="19 20" key="1">
    <citation type="submission" date="2020-04" db="EMBL/GenBank/DDBJ databases">
        <title>Genomic insights into acetone-butanol-ethanol (ABE) fermentation by sequencing solventogenic clostridia strains.</title>
        <authorList>
            <person name="Brown S."/>
        </authorList>
    </citation>
    <scope>NUCLEOTIDE SEQUENCE [LARGE SCALE GENOMIC DNA]</scope>
    <source>
        <strain evidence="19 20">DJ011</strain>
    </source>
</reference>
<keyword evidence="12 18" id="KW-0472">Membrane</keyword>
<evidence type="ECO:0000256" key="14">
    <source>
        <dbReference type="ARBA" id="ARBA00023264"/>
    </source>
</evidence>
<dbReference type="PIRSF" id="PIRSF000847">
    <property type="entry name" value="Phos_ph_gly_syn"/>
    <property type="match status" value="1"/>
</dbReference>
<dbReference type="GO" id="GO:0046474">
    <property type="term" value="P:glycerophospholipid biosynthetic process"/>
    <property type="evidence" value="ECO:0007669"/>
    <property type="project" value="TreeGrafter"/>
</dbReference>
<organism evidence="19 20">
    <name type="scientific">Clostridium tetanomorphum</name>
    <dbReference type="NCBI Taxonomy" id="1553"/>
    <lineage>
        <taxon>Bacteria</taxon>
        <taxon>Bacillati</taxon>
        <taxon>Bacillota</taxon>
        <taxon>Clostridia</taxon>
        <taxon>Eubacteriales</taxon>
        <taxon>Clostridiaceae</taxon>
        <taxon>Clostridium</taxon>
    </lineage>
</organism>
<keyword evidence="11" id="KW-0443">Lipid metabolism</keyword>
<evidence type="ECO:0000313" key="20">
    <source>
        <dbReference type="Proteomes" id="UP000563151"/>
    </source>
</evidence>
<sequence>MNLANKLTIIRIFLVPIFLVFIAVKGIPYGKEVATIIFILAALTDKLDGYIARSRNQVTRFGKFMDPLADKLLVTAALVSLVELQVISTWVAMIIIAREFAVTGLRAVAAAEGIVIAASGWGKAKTVTQIIAIVMSLITLNISNLDKTSTMMFIPYSYINVIAKVTMAAAVIITIVSGLDYFIKNKEAINTEK</sequence>
<dbReference type="AlphaFoldDB" id="A0A923J1L9"/>
<dbReference type="Proteomes" id="UP000563151">
    <property type="component" value="Unassembled WGS sequence"/>
</dbReference>
<evidence type="ECO:0000256" key="10">
    <source>
        <dbReference type="ARBA" id="ARBA00022989"/>
    </source>
</evidence>
<evidence type="ECO:0000256" key="8">
    <source>
        <dbReference type="ARBA" id="ARBA00022679"/>
    </source>
</evidence>
<dbReference type="InterPro" id="IPR000462">
    <property type="entry name" value="CDP-OH_P_trans"/>
</dbReference>
<feature type="transmembrane region" description="Helical" evidence="18">
    <location>
        <begin position="157"/>
        <end position="183"/>
    </location>
</feature>
<keyword evidence="20" id="KW-1185">Reference proteome</keyword>
<keyword evidence="13" id="KW-0594">Phospholipid biosynthesis</keyword>
<evidence type="ECO:0000313" key="19">
    <source>
        <dbReference type="EMBL" id="MBC2398934.1"/>
    </source>
</evidence>
<keyword evidence="14" id="KW-1208">Phospholipid metabolism</keyword>
<keyword evidence="7" id="KW-0444">Lipid biosynthesis</keyword>
<evidence type="ECO:0000256" key="17">
    <source>
        <dbReference type="RuleBase" id="RU003750"/>
    </source>
</evidence>
<dbReference type="RefSeq" id="WP_035148598.1">
    <property type="nucleotide sequence ID" value="NZ_JAAZWO010000019.1"/>
</dbReference>
<dbReference type="InterPro" id="IPR048254">
    <property type="entry name" value="CDP_ALCOHOL_P_TRANSF_CS"/>
</dbReference>
<comment type="pathway">
    <text evidence="3">Phospholipid metabolism; phosphatidylglycerol biosynthesis; phosphatidylglycerol from CDP-diacylglycerol: step 1/2.</text>
</comment>
<evidence type="ECO:0000256" key="16">
    <source>
        <dbReference type="NCBIfam" id="TIGR00560"/>
    </source>
</evidence>
<evidence type="ECO:0000256" key="9">
    <source>
        <dbReference type="ARBA" id="ARBA00022692"/>
    </source>
</evidence>
<dbReference type="InterPro" id="IPR043130">
    <property type="entry name" value="CDP-OH_PTrfase_TM_dom"/>
</dbReference>
<keyword evidence="10 18" id="KW-1133">Transmembrane helix</keyword>
<dbReference type="GO" id="GO:0008444">
    <property type="term" value="F:CDP-diacylglycerol-glycerol-3-phosphate 3-phosphatidyltransferase activity"/>
    <property type="evidence" value="ECO:0007669"/>
    <property type="project" value="UniProtKB-UniRule"/>
</dbReference>
<keyword evidence="8 17" id="KW-0808">Transferase</keyword>
<comment type="subcellular location">
    <subcellularLocation>
        <location evidence="2">Membrane</location>
        <topology evidence="2">Multi-pass membrane protein</topology>
    </subcellularLocation>
</comment>
<dbReference type="GO" id="GO:0016020">
    <property type="term" value="C:membrane"/>
    <property type="evidence" value="ECO:0007669"/>
    <property type="project" value="UniProtKB-SubCell"/>
</dbReference>
<evidence type="ECO:0000256" key="3">
    <source>
        <dbReference type="ARBA" id="ARBA00005042"/>
    </source>
</evidence>
<feature type="transmembrane region" description="Helical" evidence="18">
    <location>
        <begin position="72"/>
        <end position="97"/>
    </location>
</feature>
<protein>
    <recommendedName>
        <fullName evidence="6 16">CDP-diacylglycerol--glycerol-3-phosphate 3-phosphatidyltransferase</fullName>
        <ecNumber evidence="5 16">2.7.8.5</ecNumber>
    </recommendedName>
</protein>
<evidence type="ECO:0000256" key="7">
    <source>
        <dbReference type="ARBA" id="ARBA00022516"/>
    </source>
</evidence>
<dbReference type="InterPro" id="IPR050324">
    <property type="entry name" value="CDP-alcohol_PTase-I"/>
</dbReference>
<evidence type="ECO:0000256" key="12">
    <source>
        <dbReference type="ARBA" id="ARBA00023136"/>
    </source>
</evidence>
<comment type="similarity">
    <text evidence="4 17">Belongs to the CDP-alcohol phosphatidyltransferase class-I family.</text>
</comment>
<feature type="transmembrane region" description="Helical" evidence="18">
    <location>
        <begin position="7"/>
        <end position="27"/>
    </location>
</feature>
<gene>
    <name evidence="19" type="primary">pgsA</name>
    <name evidence="19" type="ORF">HGG79_14290</name>
</gene>
<dbReference type="PANTHER" id="PTHR14269:SF62">
    <property type="entry name" value="CDP-DIACYLGLYCEROL--GLYCEROL-3-PHOSPHATE 3-PHOSPHATIDYLTRANSFERASE 1, CHLOROPLASTIC"/>
    <property type="match status" value="1"/>
</dbReference>